<dbReference type="PRINTS" id="PR00625">
    <property type="entry name" value="JDOMAIN"/>
</dbReference>
<evidence type="ECO:0000313" key="3">
    <source>
        <dbReference type="EMBL" id="UWX04894.1"/>
    </source>
</evidence>
<sequence length="393" mass="46060">MAKNTLTLQEAYALLDVARSAGIDEVKQAYRKRAFALHPDLHPDNENAAMEFQRVNEAYVTVITYLDSQAKKNSAKAQFVNAEKARKSKFEEEKRQAEQKRAEERKRKEKEREERIERERKEMERRQARERARREEIRRKRLQEEIDKEEARIKAKQEEERLNLIKKLEEKAQEFKTLIIEQMEEVRKERESQAHAQNQNKNQEQVQYKNPNNAYNAFGVPIYNKYTGNFEQKVHQQPEENAKEEKAEASTSQDTAYTNVNASRQNSQSDRNKEEKSQKDYFTEQEISANKENSIPQAIIKAGAEPLEGIKKGISSWFKNQIDEELELFFPAAKLQPGVKMRLQFRVGLTNELQTVELTLPKDFVPGKPMRLRGLGKKIGKWQGDLYLKLQSK</sequence>
<accession>A0ABY5XYD5</accession>
<dbReference type="CDD" id="cd06257">
    <property type="entry name" value="DnaJ"/>
    <property type="match status" value="1"/>
</dbReference>
<dbReference type="RefSeq" id="WP_334314449.1">
    <property type="nucleotide sequence ID" value="NZ_CP065938.1"/>
</dbReference>
<evidence type="ECO:0000259" key="2">
    <source>
        <dbReference type="SMART" id="SM00271"/>
    </source>
</evidence>
<evidence type="ECO:0000313" key="4">
    <source>
        <dbReference type="Proteomes" id="UP001058120"/>
    </source>
</evidence>
<gene>
    <name evidence="3" type="ORF">JBF11_05205</name>
</gene>
<dbReference type="Proteomes" id="UP001058120">
    <property type="component" value="Chromosome"/>
</dbReference>
<feature type="compositionally biased region" description="Polar residues" evidence="1">
    <location>
        <begin position="250"/>
        <end position="269"/>
    </location>
</feature>
<keyword evidence="4" id="KW-1185">Reference proteome</keyword>
<dbReference type="SUPFAM" id="SSF46565">
    <property type="entry name" value="Chaperone J-domain"/>
    <property type="match status" value="1"/>
</dbReference>
<dbReference type="EMBL" id="CP065938">
    <property type="protein sequence ID" value="UWX04894.1"/>
    <property type="molecule type" value="Genomic_DNA"/>
</dbReference>
<evidence type="ECO:0000256" key="1">
    <source>
        <dbReference type="SAM" id="MobiDB-lite"/>
    </source>
</evidence>
<proteinExistence type="predicted"/>
<protein>
    <submittedName>
        <fullName evidence="3">J domain-containing protein</fullName>
    </submittedName>
</protein>
<feature type="region of interest" description="Disordered" evidence="1">
    <location>
        <begin position="235"/>
        <end position="288"/>
    </location>
</feature>
<feature type="compositionally biased region" description="Basic and acidic residues" evidence="1">
    <location>
        <begin position="235"/>
        <end position="248"/>
    </location>
</feature>
<feature type="compositionally biased region" description="Basic and acidic residues" evidence="1">
    <location>
        <begin position="270"/>
        <end position="282"/>
    </location>
</feature>
<dbReference type="InterPro" id="IPR001623">
    <property type="entry name" value="DnaJ_domain"/>
</dbReference>
<feature type="region of interest" description="Disordered" evidence="1">
    <location>
        <begin position="83"/>
        <end position="135"/>
    </location>
</feature>
<feature type="compositionally biased region" description="Polar residues" evidence="1">
    <location>
        <begin position="194"/>
        <end position="208"/>
    </location>
</feature>
<dbReference type="SMART" id="SM00271">
    <property type="entry name" value="DnaJ"/>
    <property type="match status" value="1"/>
</dbReference>
<organism evidence="3 4">
    <name type="scientific">Taurinivorans muris</name>
    <dbReference type="NCBI Taxonomy" id="2787751"/>
    <lineage>
        <taxon>Bacteria</taxon>
        <taxon>Pseudomonadati</taxon>
        <taxon>Thermodesulfobacteriota</taxon>
        <taxon>Desulfovibrionia</taxon>
        <taxon>Desulfovibrionales</taxon>
        <taxon>Desulfovibrionaceae</taxon>
        <taxon>Taurinivorans</taxon>
    </lineage>
</organism>
<dbReference type="InterPro" id="IPR036869">
    <property type="entry name" value="J_dom_sf"/>
</dbReference>
<feature type="domain" description="J" evidence="2">
    <location>
        <begin position="9"/>
        <end position="70"/>
    </location>
</feature>
<feature type="region of interest" description="Disordered" evidence="1">
    <location>
        <begin position="189"/>
        <end position="208"/>
    </location>
</feature>
<name>A0ABY5XYD5_9BACT</name>
<dbReference type="Pfam" id="PF00226">
    <property type="entry name" value="DnaJ"/>
    <property type="match status" value="1"/>
</dbReference>
<dbReference type="Gene3D" id="1.10.287.110">
    <property type="entry name" value="DnaJ domain"/>
    <property type="match status" value="1"/>
</dbReference>
<reference evidence="3" key="1">
    <citation type="submission" date="2020-12" db="EMBL/GenBank/DDBJ databases">
        <title>Taurinivorans muris gen. nov., sp. nov., fundamental and realized metabolic niche of a ubiquitous sulfidogenic bacterium in the murine intestine.</title>
        <authorList>
            <person name="Ye H."/>
            <person name="Hanson B.T."/>
            <person name="Loy A."/>
        </authorList>
    </citation>
    <scope>NUCLEOTIDE SEQUENCE</scope>
    <source>
        <strain evidence="3">LT0009</strain>
    </source>
</reference>